<dbReference type="OrthoDB" id="10252227at2759"/>
<dbReference type="Proteomes" id="UP000037035">
    <property type="component" value="Unassembled WGS sequence"/>
</dbReference>
<comment type="caution">
    <text evidence="2">The sequence shown here is derived from an EMBL/GenBank/DDBJ whole genome shotgun (WGS) entry which is preliminary data.</text>
</comment>
<keyword evidence="3" id="KW-1185">Reference proteome</keyword>
<dbReference type="AlphaFoldDB" id="A0A0L6VUC6"/>
<evidence type="ECO:0000313" key="2">
    <source>
        <dbReference type="EMBL" id="KNZ64286.1"/>
    </source>
</evidence>
<dbReference type="STRING" id="27349.A0A0L6VUC6"/>
<dbReference type="SUPFAM" id="SSF48371">
    <property type="entry name" value="ARM repeat"/>
    <property type="match status" value="1"/>
</dbReference>
<protein>
    <submittedName>
        <fullName evidence="2">Uncharacterized protein</fullName>
    </submittedName>
</protein>
<feature type="region of interest" description="Disordered" evidence="1">
    <location>
        <begin position="1"/>
        <end position="29"/>
    </location>
</feature>
<reference evidence="2 3" key="1">
    <citation type="submission" date="2015-08" db="EMBL/GenBank/DDBJ databases">
        <title>Next Generation Sequencing and Analysis of the Genome of Puccinia sorghi L Schw, the Causal Agent of Maize Common Rust.</title>
        <authorList>
            <person name="Rochi L."/>
            <person name="Burguener G."/>
            <person name="Darino M."/>
            <person name="Turjanski A."/>
            <person name="Kreff E."/>
            <person name="Dieguez M.J."/>
            <person name="Sacco F."/>
        </authorList>
    </citation>
    <scope>NUCLEOTIDE SEQUENCE [LARGE SCALE GENOMIC DNA]</scope>
    <source>
        <strain evidence="2 3">RO10H11247</strain>
    </source>
</reference>
<accession>A0A0L6VUC6</accession>
<proteinExistence type="predicted"/>
<dbReference type="InterPro" id="IPR016024">
    <property type="entry name" value="ARM-type_fold"/>
</dbReference>
<dbReference type="VEuPathDB" id="FungiDB:VP01_10465g1"/>
<gene>
    <name evidence="2" type="ORF">VP01_10465g1</name>
</gene>
<sequence length="169" mass="18793">KNKAGIFSAEDSDIRPPTKSGSALRDNSESENASFQAKLLRALNLLSHHWLPDLVTASLIRYPKCGNAFDYKLENEAAEPKLARDLLDCLTVLPAVATSLPSSRFAVVRYSVVWCYAELCKFLPEEGMLHFIYHVLPLVGDPVNLAHRRGAIEMLSRKPTFSSSLNGEY</sequence>
<feature type="non-terminal residue" evidence="2">
    <location>
        <position position="1"/>
    </location>
</feature>
<organism evidence="2 3">
    <name type="scientific">Puccinia sorghi</name>
    <dbReference type="NCBI Taxonomy" id="27349"/>
    <lineage>
        <taxon>Eukaryota</taxon>
        <taxon>Fungi</taxon>
        <taxon>Dikarya</taxon>
        <taxon>Basidiomycota</taxon>
        <taxon>Pucciniomycotina</taxon>
        <taxon>Pucciniomycetes</taxon>
        <taxon>Pucciniales</taxon>
        <taxon>Pucciniaceae</taxon>
        <taxon>Puccinia</taxon>
    </lineage>
</organism>
<name>A0A0L6VUC6_9BASI</name>
<dbReference type="EMBL" id="LAVV01000516">
    <property type="protein sequence ID" value="KNZ64286.1"/>
    <property type="molecule type" value="Genomic_DNA"/>
</dbReference>
<evidence type="ECO:0000256" key="1">
    <source>
        <dbReference type="SAM" id="MobiDB-lite"/>
    </source>
</evidence>
<evidence type="ECO:0000313" key="3">
    <source>
        <dbReference type="Proteomes" id="UP000037035"/>
    </source>
</evidence>